<organism evidence="1 2">
    <name type="scientific">Oceanobacillus picturae</name>
    <dbReference type="NCBI Taxonomy" id="171693"/>
    <lineage>
        <taxon>Bacteria</taxon>
        <taxon>Bacillati</taxon>
        <taxon>Bacillota</taxon>
        <taxon>Bacilli</taxon>
        <taxon>Bacillales</taxon>
        <taxon>Bacillaceae</taxon>
        <taxon>Oceanobacillus</taxon>
    </lineage>
</organism>
<dbReference type="InterPro" id="IPR025547">
    <property type="entry name" value="YtzH"/>
</dbReference>
<proteinExistence type="predicted"/>
<sequence length="95" mass="10566">MSLTTNHQLVLLLDILDEQSGECCGNVSEYQQIKRLVQSMLSENRITDTQLAQILPDIYSYGTQGENAASVPEHITANQANIEQWIGAINQFTAK</sequence>
<dbReference type="RefSeq" id="WP_058951045.1">
    <property type="nucleotide sequence ID" value="NZ_BBXV01000045.1"/>
</dbReference>
<evidence type="ECO:0000313" key="2">
    <source>
        <dbReference type="Proteomes" id="UP000052946"/>
    </source>
</evidence>
<gene>
    <name evidence="1" type="ORF">OPHB3_3344</name>
</gene>
<comment type="caution">
    <text evidence="1">The sequence shown here is derived from an EMBL/GenBank/DDBJ whole genome shotgun (WGS) entry which is preliminary data.</text>
</comment>
<evidence type="ECO:0000313" key="1">
    <source>
        <dbReference type="EMBL" id="GAQ19376.1"/>
    </source>
</evidence>
<protein>
    <submittedName>
        <fullName evidence="1">YtzH-like family protein</fullName>
    </submittedName>
</protein>
<reference evidence="2" key="1">
    <citation type="submission" date="2015-07" db="EMBL/GenBank/DDBJ databases">
        <title>Draft Genome Sequence of Oceanobacillus picturae Heshi-B3 that Was Isolated from Fermented Rice Bran with Aging Salted Mackerel, Which Was Named Heshiko as Traditional Fermented Seafood in Japan.</title>
        <authorList>
            <person name="Akuzawa S."/>
            <person name="Nakagawa J."/>
            <person name="Kanekatsu T."/>
            <person name="Kanesaki Y."/>
            <person name="Suzuki T."/>
        </authorList>
    </citation>
    <scope>NUCLEOTIDE SEQUENCE [LARGE SCALE GENOMIC DNA]</scope>
    <source>
        <strain evidence="2">Heshi-B3</strain>
    </source>
</reference>
<reference evidence="1 2" key="2">
    <citation type="journal article" date="2016" name="Genome Announc.">
        <title>Draft Genome Sequence of Oceanobacillus picturae Heshi-B3, Isolated from Fermented Rice Bran in a Traditional Japanese Seafood Dish.</title>
        <authorList>
            <person name="Akuzawa S."/>
            <person name="Nagaoka J."/>
            <person name="Kanekatsu M."/>
            <person name="Kanesaki Y."/>
            <person name="Suzuki T."/>
        </authorList>
    </citation>
    <scope>NUCLEOTIDE SEQUENCE [LARGE SCALE GENOMIC DNA]</scope>
    <source>
        <strain evidence="1 2">Heshi-B3</strain>
    </source>
</reference>
<dbReference type="EMBL" id="BBXV01000045">
    <property type="protein sequence ID" value="GAQ19376.1"/>
    <property type="molecule type" value="Genomic_DNA"/>
</dbReference>
<name>A0A0U9HBD2_9BACI</name>
<dbReference type="Pfam" id="PF14165">
    <property type="entry name" value="YtzH"/>
    <property type="match status" value="1"/>
</dbReference>
<dbReference type="Proteomes" id="UP000052946">
    <property type="component" value="Unassembled WGS sequence"/>
</dbReference>
<dbReference type="AlphaFoldDB" id="A0A0U9HBD2"/>
<accession>A0A0U9HBD2</accession>
<dbReference type="OrthoDB" id="2968867at2"/>